<keyword evidence="1" id="KW-0472">Membrane</keyword>
<comment type="caution">
    <text evidence="2">The sequence shown here is derived from an EMBL/GenBank/DDBJ whole genome shotgun (WGS) entry which is preliminary data.</text>
</comment>
<dbReference type="InParanoid" id="G4TLZ5"/>
<evidence type="ECO:0000313" key="2">
    <source>
        <dbReference type="EMBL" id="CCA72338.1"/>
    </source>
</evidence>
<keyword evidence="3" id="KW-1185">Reference proteome</keyword>
<sequence length="156" mass="17248">MTLPSFIDRLFTLSLTLNAFSLGVGFAYLSSYDVKPSLSMVWVIVPVTLVYQALVYFFAHRASKRREPKENTLSYLVNIIHIAVAMALGIVWIVWAVVPLRVHGLERLPRVATLLQGVAGLVEACVLFAIVGYSVRKRRLLDSKGSISDKLVGQSA</sequence>
<dbReference type="AlphaFoldDB" id="G4TLZ5"/>
<gene>
    <name evidence="2" type="ORF">PIIN_06272</name>
</gene>
<proteinExistence type="predicted"/>
<feature type="transmembrane region" description="Helical" evidence="1">
    <location>
        <begin position="12"/>
        <end position="29"/>
    </location>
</feature>
<feature type="transmembrane region" description="Helical" evidence="1">
    <location>
        <begin position="72"/>
        <end position="95"/>
    </location>
</feature>
<protein>
    <submittedName>
        <fullName evidence="2">Uncharacterized protein</fullName>
    </submittedName>
</protein>
<name>G4TLZ5_SERID</name>
<dbReference type="EMBL" id="CAFZ01000159">
    <property type="protein sequence ID" value="CCA72338.1"/>
    <property type="molecule type" value="Genomic_DNA"/>
</dbReference>
<evidence type="ECO:0000256" key="1">
    <source>
        <dbReference type="SAM" id="Phobius"/>
    </source>
</evidence>
<feature type="transmembrane region" description="Helical" evidence="1">
    <location>
        <begin position="115"/>
        <end position="135"/>
    </location>
</feature>
<keyword evidence="1" id="KW-1133">Transmembrane helix</keyword>
<feature type="transmembrane region" description="Helical" evidence="1">
    <location>
        <begin position="41"/>
        <end position="60"/>
    </location>
</feature>
<reference evidence="2 3" key="1">
    <citation type="journal article" date="2011" name="PLoS Pathog.">
        <title>Endophytic Life Strategies Decoded by Genome and Transcriptome Analyses of the Mutualistic Root Symbiont Piriformospora indica.</title>
        <authorList>
            <person name="Zuccaro A."/>
            <person name="Lahrmann U."/>
            <person name="Guldener U."/>
            <person name="Langen G."/>
            <person name="Pfiffi S."/>
            <person name="Biedenkopf D."/>
            <person name="Wong P."/>
            <person name="Samans B."/>
            <person name="Grimm C."/>
            <person name="Basiewicz M."/>
            <person name="Murat C."/>
            <person name="Martin F."/>
            <person name="Kogel K.H."/>
        </authorList>
    </citation>
    <scope>NUCLEOTIDE SEQUENCE [LARGE SCALE GENOMIC DNA]</scope>
    <source>
        <strain evidence="2 3">DSM 11827</strain>
    </source>
</reference>
<evidence type="ECO:0000313" key="3">
    <source>
        <dbReference type="Proteomes" id="UP000007148"/>
    </source>
</evidence>
<dbReference type="HOGENOM" id="CLU_1687356_0_0_1"/>
<dbReference type="Proteomes" id="UP000007148">
    <property type="component" value="Unassembled WGS sequence"/>
</dbReference>
<organism evidence="2 3">
    <name type="scientific">Serendipita indica (strain DSM 11827)</name>
    <name type="common">Root endophyte fungus</name>
    <name type="synonym">Piriformospora indica</name>
    <dbReference type="NCBI Taxonomy" id="1109443"/>
    <lineage>
        <taxon>Eukaryota</taxon>
        <taxon>Fungi</taxon>
        <taxon>Dikarya</taxon>
        <taxon>Basidiomycota</taxon>
        <taxon>Agaricomycotina</taxon>
        <taxon>Agaricomycetes</taxon>
        <taxon>Sebacinales</taxon>
        <taxon>Serendipitaceae</taxon>
        <taxon>Serendipita</taxon>
    </lineage>
</organism>
<accession>G4TLZ5</accession>
<keyword evidence="1" id="KW-0812">Transmembrane</keyword>